<feature type="signal peptide" evidence="10">
    <location>
        <begin position="1"/>
        <end position="23"/>
    </location>
</feature>
<comment type="similarity">
    <text evidence="4">Belongs to the glycosyltransferase 8 family.</text>
</comment>
<dbReference type="InterPro" id="IPR040525">
    <property type="entry name" value="UGGT_TRXL_4"/>
</dbReference>
<dbReference type="CDD" id="cd06432">
    <property type="entry name" value="GT8_HUGT1_C_like"/>
    <property type="match status" value="1"/>
</dbReference>
<dbReference type="GO" id="GO:0036503">
    <property type="term" value="P:ERAD pathway"/>
    <property type="evidence" value="ECO:0007669"/>
    <property type="project" value="TreeGrafter"/>
</dbReference>
<evidence type="ECO:0000256" key="1">
    <source>
        <dbReference type="ARBA" id="ARBA00001913"/>
    </source>
</evidence>
<dbReference type="Pfam" id="PF06427">
    <property type="entry name" value="UDP-g_GGTase"/>
    <property type="match status" value="1"/>
</dbReference>
<evidence type="ECO:0000256" key="2">
    <source>
        <dbReference type="ARBA" id="ARBA00004319"/>
    </source>
</evidence>
<dbReference type="Proteomes" id="UP001175261">
    <property type="component" value="Unassembled WGS sequence"/>
</dbReference>
<dbReference type="GO" id="GO:0018279">
    <property type="term" value="P:protein N-linked glycosylation via asparagine"/>
    <property type="evidence" value="ECO:0007669"/>
    <property type="project" value="TreeGrafter"/>
</dbReference>
<evidence type="ECO:0008006" key="18">
    <source>
        <dbReference type="Google" id="ProtNLM"/>
    </source>
</evidence>
<comment type="subcellular location">
    <subcellularLocation>
        <location evidence="2">Endoplasmic reticulum lumen</location>
    </subcellularLocation>
</comment>
<dbReference type="Pfam" id="PF18400">
    <property type="entry name" value="Thioredoxin_12"/>
    <property type="match status" value="1"/>
</dbReference>
<feature type="domain" description="UGGT thioredoxin-like" evidence="12">
    <location>
        <begin position="269"/>
        <end position="400"/>
    </location>
</feature>
<dbReference type="InterPro" id="IPR009448">
    <property type="entry name" value="UDP-g_GGtrans"/>
</dbReference>
<keyword evidence="7" id="KW-0256">Endoplasmic reticulum</keyword>
<dbReference type="Pfam" id="PF18403">
    <property type="entry name" value="Thioredoxin_15"/>
    <property type="match status" value="1"/>
</dbReference>
<dbReference type="InterPro" id="IPR040692">
    <property type="entry name" value="UGGT_TRXL_3"/>
</dbReference>
<dbReference type="GO" id="GO:0051082">
    <property type="term" value="F:unfolded protein binding"/>
    <property type="evidence" value="ECO:0007669"/>
    <property type="project" value="TreeGrafter"/>
</dbReference>
<evidence type="ECO:0000313" key="17">
    <source>
        <dbReference type="Proteomes" id="UP001175261"/>
    </source>
</evidence>
<dbReference type="InterPro" id="IPR040694">
    <property type="entry name" value="UGGT_TRXL_2"/>
</dbReference>
<protein>
    <recommendedName>
        <fullName evidence="18">UDP-glucose:glycoprotein glucosyltransferase</fullName>
    </recommendedName>
</protein>
<feature type="domain" description="Glucosyltransferase 24 catalytic" evidence="15">
    <location>
        <begin position="1167"/>
        <end position="1433"/>
    </location>
</feature>
<dbReference type="Pfam" id="PF18401">
    <property type="entry name" value="Thioredoxin_13"/>
    <property type="match status" value="1"/>
</dbReference>
<dbReference type="EMBL" id="JAPDFR010000008">
    <property type="protein sequence ID" value="KAK0384245.1"/>
    <property type="molecule type" value="Genomic_DNA"/>
</dbReference>
<dbReference type="InterPro" id="IPR029044">
    <property type="entry name" value="Nucleotide-diphossugar_trans"/>
</dbReference>
<evidence type="ECO:0000259" key="15">
    <source>
        <dbReference type="Pfam" id="PF18404"/>
    </source>
</evidence>
<dbReference type="PANTHER" id="PTHR11226:SF0">
    <property type="entry name" value="UDP-GLUCOSE:GLYCOPROTEIN GLUCOSYLTRANSFERASE"/>
    <property type="match status" value="1"/>
</dbReference>
<evidence type="ECO:0000256" key="9">
    <source>
        <dbReference type="SAM" id="MobiDB-lite"/>
    </source>
</evidence>
<dbReference type="SUPFAM" id="SSF53448">
    <property type="entry name" value="Nucleotide-diphospho-sugar transferases"/>
    <property type="match status" value="1"/>
</dbReference>
<name>A0AA39L520_SARSR</name>
<evidence type="ECO:0000256" key="10">
    <source>
        <dbReference type="SAM" id="SignalP"/>
    </source>
</evidence>
<evidence type="ECO:0000256" key="6">
    <source>
        <dbReference type="ARBA" id="ARBA00022729"/>
    </source>
</evidence>
<feature type="chain" id="PRO_5041260624" description="UDP-glucose:glycoprotein glucosyltransferase" evidence="10">
    <location>
        <begin position="24"/>
        <end position="1474"/>
    </location>
</feature>
<feature type="domain" description="UDP-glucose:glycoprotein glucosyltransferase thioredoxin-like" evidence="14">
    <location>
        <begin position="659"/>
        <end position="853"/>
    </location>
</feature>
<keyword evidence="17" id="KW-1185">Reference proteome</keyword>
<dbReference type="GO" id="GO:0003980">
    <property type="term" value="F:UDP-glucose:glycoprotein glucosyltransferase activity"/>
    <property type="evidence" value="ECO:0007669"/>
    <property type="project" value="InterPro"/>
</dbReference>
<evidence type="ECO:0000259" key="11">
    <source>
        <dbReference type="Pfam" id="PF18400"/>
    </source>
</evidence>
<gene>
    <name evidence="16" type="ORF">NLU13_8333</name>
</gene>
<comment type="cofactor">
    <cofactor evidence="1">
        <name>Ca(2+)</name>
        <dbReference type="ChEBI" id="CHEBI:29108"/>
    </cofactor>
</comment>
<keyword evidence="8" id="KW-0325">Glycoprotein</keyword>
<evidence type="ECO:0000256" key="4">
    <source>
        <dbReference type="ARBA" id="ARBA00006351"/>
    </source>
</evidence>
<keyword evidence="5" id="KW-0808">Transferase</keyword>
<evidence type="ECO:0000256" key="5">
    <source>
        <dbReference type="ARBA" id="ARBA00022679"/>
    </source>
</evidence>
<evidence type="ECO:0000256" key="3">
    <source>
        <dbReference type="ARBA" id="ARBA00004922"/>
    </source>
</evidence>
<evidence type="ECO:0000313" key="16">
    <source>
        <dbReference type="EMBL" id="KAK0384245.1"/>
    </source>
</evidence>
<comment type="pathway">
    <text evidence="3">Protein modification; protein glycosylation.</text>
</comment>
<dbReference type="InterPro" id="IPR040497">
    <property type="entry name" value="Glyco_transf_24"/>
</dbReference>
<keyword evidence="6 10" id="KW-0732">Signal</keyword>
<feature type="region of interest" description="Disordered" evidence="9">
    <location>
        <begin position="1444"/>
        <end position="1474"/>
    </location>
</feature>
<evidence type="ECO:0000259" key="14">
    <source>
        <dbReference type="Pfam" id="PF18403"/>
    </source>
</evidence>
<accession>A0AA39L520</accession>
<organism evidence="16 17">
    <name type="scientific">Sarocladium strictum</name>
    <name type="common">Black bundle disease fungus</name>
    <name type="synonym">Acremonium strictum</name>
    <dbReference type="NCBI Taxonomy" id="5046"/>
    <lineage>
        <taxon>Eukaryota</taxon>
        <taxon>Fungi</taxon>
        <taxon>Dikarya</taxon>
        <taxon>Ascomycota</taxon>
        <taxon>Pezizomycotina</taxon>
        <taxon>Sordariomycetes</taxon>
        <taxon>Hypocreomycetidae</taxon>
        <taxon>Hypocreales</taxon>
        <taxon>Sarocladiaceae</taxon>
        <taxon>Sarocladium</taxon>
    </lineage>
</organism>
<dbReference type="Pfam" id="PF18404">
    <property type="entry name" value="Glyco_transf_24"/>
    <property type="match status" value="1"/>
</dbReference>
<dbReference type="InterPro" id="IPR040693">
    <property type="entry name" value="UGGT_TRXL_1"/>
</dbReference>
<dbReference type="GO" id="GO:0005788">
    <property type="term" value="C:endoplasmic reticulum lumen"/>
    <property type="evidence" value="ECO:0007669"/>
    <property type="project" value="UniProtKB-SubCell"/>
</dbReference>
<sequence length="1474" mass="163641">MLRLLQLPGCLRVALVAALGAQATPLVNIGMEAAFPAGPYLLELIETAAGENSTAYFPLLDRVAEGRFAEAKTDAELYNTFLQVLQDDGHITNADVLSTFNLALSLRSAAPRIEAQYQYYATAVEPRLGQADDETCQSWIQLNEEQYCEPTLQTPRRGSKLSSFKPLPFDRVLGPAASAKAAVLYADPLSSSFATYHQALSKAAHQGELSYRLRYRRDANAPSDLLPVSGYGVDLALKRTDYIVIDDREAGGAQEPLASQAVSLDETEEVADLKPLSSSELSDLGPKVASFILQSDSPFETLVKVLQDFPKLSNSIASHEVSENFVKEGEKNRGHMIPSGISYLWINGMQLIERQIQPFALIDLVRRERALLTGVRKLGFNGKEAVTLLGHQKVAASKADDDALRFDWTDEKEEGEAILWLNDLESDEMYSDFADGVQALLQRGYPGQLPAVARNMFSVVTPVDFTNPADLGDVAQMTSFIQRGIPIRFGLVPLTPTSEAADQAKLVYHLTKNYGVEALTMYLKEFFESGATTATESLYHGVVNNLEEKRGEAFKWNEIMASDTLSRKIELAKQWVKRLRAGSDVRPIFVNGLAHPREGNWMQPMSVAISNDLQTIQKNVFRGVIEDDTSIPGFFLEKAASSRNTYITPEDDASVRVIDVSQLYSEHAVLFGLVPVLEAAADASKESWATLTVVSDINTEAGAQLLLSALAFKRGNSGVRLDIVHNSATSAGAAALLGGLKSDTEKLSSLKTLEELRDVSGESTISEESYNRAVSGFLSRYNIAQGASILLLNGRVIGPIAPDTPFTENDFEQLLAFEQRARIVPVYQALEDLGMTDKLSSPMAAAKVSSIVALSTMSDLPEGIFESAAAFRTSMYEKWESTYTAIEVGNPETASVHIAGLLDPASEKAQKWAPVLKVISELDGVYLKLFMNPKEKLSELPVKRFYRYVMDSKPSFDEHGKVKALNATFKGLPSEALLTAGMDVPPAWLVAPKNSVHDLDNIKLSSIGRDVEAMYELEHILIEGHSREGGLGAPPKGAQLVLGTDKDPLVTDTIIMANLGFFQFKANPGVYDIHLKEGRTTEIFDIESVGALGYEAVPGDEGTDVTLMDFQGTTLYPRLNRRAGMENVDVLAEDDGSDDNIVSKGLKFAESLLGKGKSLSDEQHAEINIFSVASGHLYERMLNIMMVSVMKHTKHTVKFWFIEQFLSPSFKDTIPHLADEYGFKYEMVTYKWPHWLRQQKEKQREIWGYKILFLDVLFPLSLDKVIFVDADQIVRTDMIDLVNHDLEGAPYGFTPMCDSRTEMEGFRFWKQGYWNSFLRGKPYHISALYVVDLRRFRALAAGDRLRQQYHSLSADPNSLANLDQDLPNNMQFQIPIHSLPQEWLWCETWCSDESFSVAKTIDLCNNPQTKEPKLDRARRQVPEWTVYDDEIEAVVRKRRGLKVPEMVGGDKTKEGEKNSMSRKLEETGHSKDEL</sequence>
<proteinExistence type="inferred from homology"/>
<evidence type="ECO:0000259" key="13">
    <source>
        <dbReference type="Pfam" id="PF18402"/>
    </source>
</evidence>
<evidence type="ECO:0000259" key="12">
    <source>
        <dbReference type="Pfam" id="PF18401"/>
    </source>
</evidence>
<dbReference type="Gene3D" id="3.90.550.10">
    <property type="entry name" value="Spore Coat Polysaccharide Biosynthesis Protein SpsA, Chain A"/>
    <property type="match status" value="1"/>
</dbReference>
<dbReference type="PANTHER" id="PTHR11226">
    <property type="entry name" value="UDP-GLUCOSE GLYCOPROTEIN:GLUCOSYLTRANSFERASE"/>
    <property type="match status" value="1"/>
</dbReference>
<evidence type="ECO:0000256" key="7">
    <source>
        <dbReference type="ARBA" id="ARBA00022824"/>
    </source>
</evidence>
<dbReference type="Pfam" id="PF18402">
    <property type="entry name" value="Thioredoxin_14"/>
    <property type="match status" value="1"/>
</dbReference>
<feature type="domain" description="UGGT thioredoxin-like" evidence="13">
    <location>
        <begin position="406"/>
        <end position="647"/>
    </location>
</feature>
<feature type="domain" description="UGGT thioredoxin-like" evidence="11">
    <location>
        <begin position="38"/>
        <end position="220"/>
    </location>
</feature>
<comment type="caution">
    <text evidence="16">The sequence shown here is derived from an EMBL/GenBank/DDBJ whole genome shotgun (WGS) entry which is preliminary data.</text>
</comment>
<dbReference type="FunFam" id="3.90.550.10:FF:000065">
    <property type="entry name" value="UDP-glucose:glycoprotein glucosyltransferase, putative"/>
    <property type="match status" value="1"/>
</dbReference>
<feature type="compositionally biased region" description="Basic and acidic residues" evidence="9">
    <location>
        <begin position="1448"/>
        <end position="1474"/>
    </location>
</feature>
<reference evidence="16" key="1">
    <citation type="submission" date="2022-10" db="EMBL/GenBank/DDBJ databases">
        <title>Determination and structural analysis of whole genome sequence of Sarocladium strictum F4-1.</title>
        <authorList>
            <person name="Hu L."/>
            <person name="Jiang Y."/>
        </authorList>
    </citation>
    <scope>NUCLEOTIDE SEQUENCE</scope>
    <source>
        <strain evidence="16">F4-1</strain>
    </source>
</reference>
<evidence type="ECO:0000256" key="8">
    <source>
        <dbReference type="ARBA" id="ARBA00023180"/>
    </source>
</evidence>